<comment type="caution">
    <text evidence="6">The sequence shown here is derived from an EMBL/GenBank/DDBJ whole genome shotgun (WGS) entry which is preliminary data.</text>
</comment>
<dbReference type="RefSeq" id="WP_182620461.1">
    <property type="nucleotide sequence ID" value="NZ_BAAATF010000001.1"/>
</dbReference>
<dbReference type="GO" id="GO:0000976">
    <property type="term" value="F:transcription cis-regulatory region binding"/>
    <property type="evidence" value="ECO:0007669"/>
    <property type="project" value="TreeGrafter"/>
</dbReference>
<dbReference type="Proteomes" id="UP000540568">
    <property type="component" value="Unassembled WGS sequence"/>
</dbReference>
<dbReference type="PANTHER" id="PTHR30055:SF234">
    <property type="entry name" value="HTH-TYPE TRANSCRIPTIONAL REGULATOR BETI"/>
    <property type="match status" value="1"/>
</dbReference>
<evidence type="ECO:0000256" key="3">
    <source>
        <dbReference type="ARBA" id="ARBA00023163"/>
    </source>
</evidence>
<keyword evidence="2 4" id="KW-0238">DNA-binding</keyword>
<organism evidence="6 7">
    <name type="scientific">Promicromonospora sukumoe</name>
    <dbReference type="NCBI Taxonomy" id="88382"/>
    <lineage>
        <taxon>Bacteria</taxon>
        <taxon>Bacillati</taxon>
        <taxon>Actinomycetota</taxon>
        <taxon>Actinomycetes</taxon>
        <taxon>Micrococcales</taxon>
        <taxon>Promicromonosporaceae</taxon>
        <taxon>Promicromonospora</taxon>
    </lineage>
</organism>
<feature type="domain" description="HTH tetR-type" evidence="5">
    <location>
        <begin position="17"/>
        <end position="77"/>
    </location>
</feature>
<dbReference type="Pfam" id="PF00440">
    <property type="entry name" value="TetR_N"/>
    <property type="match status" value="1"/>
</dbReference>
<evidence type="ECO:0000313" key="6">
    <source>
        <dbReference type="EMBL" id="MBA8811313.1"/>
    </source>
</evidence>
<keyword evidence="3" id="KW-0804">Transcription</keyword>
<dbReference type="Pfam" id="PF17920">
    <property type="entry name" value="TetR_C_16"/>
    <property type="match status" value="1"/>
</dbReference>
<reference evidence="6 7" key="1">
    <citation type="submission" date="2020-07" db="EMBL/GenBank/DDBJ databases">
        <title>Sequencing the genomes of 1000 actinobacteria strains.</title>
        <authorList>
            <person name="Klenk H.-P."/>
        </authorList>
    </citation>
    <scope>NUCLEOTIDE SEQUENCE [LARGE SCALE GENOMIC DNA]</scope>
    <source>
        <strain evidence="6 7">DSM 44121</strain>
    </source>
</reference>
<dbReference type="AlphaFoldDB" id="A0A7W3JEG0"/>
<protein>
    <submittedName>
        <fullName evidence="6">AcrR family transcriptional regulator</fullName>
    </submittedName>
</protein>
<dbReference type="PRINTS" id="PR00455">
    <property type="entry name" value="HTHTETR"/>
</dbReference>
<dbReference type="SUPFAM" id="SSF46689">
    <property type="entry name" value="Homeodomain-like"/>
    <property type="match status" value="1"/>
</dbReference>
<name>A0A7W3JEG0_9MICO</name>
<dbReference type="SUPFAM" id="SSF48498">
    <property type="entry name" value="Tetracyclin repressor-like, C-terminal domain"/>
    <property type="match status" value="1"/>
</dbReference>
<keyword evidence="7" id="KW-1185">Reference proteome</keyword>
<evidence type="ECO:0000256" key="4">
    <source>
        <dbReference type="PROSITE-ProRule" id="PRU00335"/>
    </source>
</evidence>
<dbReference type="Gene3D" id="1.10.10.60">
    <property type="entry name" value="Homeodomain-like"/>
    <property type="match status" value="1"/>
</dbReference>
<dbReference type="PANTHER" id="PTHR30055">
    <property type="entry name" value="HTH-TYPE TRANSCRIPTIONAL REGULATOR RUTR"/>
    <property type="match status" value="1"/>
</dbReference>
<feature type="DNA-binding region" description="H-T-H motif" evidence="4">
    <location>
        <begin position="40"/>
        <end position="59"/>
    </location>
</feature>
<gene>
    <name evidence="6" type="ORF">FHX71_005320</name>
</gene>
<evidence type="ECO:0000259" key="5">
    <source>
        <dbReference type="PROSITE" id="PS50977"/>
    </source>
</evidence>
<sequence>MAEPAPVSRRGRRPAGQDARAEILAAARDEFVENGYQAASLRAVARRAGVDPGTVRHWFPDKARLLTATLGVAGIEPDRVVERVSAGPVESLGERLAEAVIGIWDFDGGDTVRVVIPAVMSDAELRGLLPQFIGAAILAPVMRALDVPDAPLRTALVASQMSGVLLTRYLIPVDPLASLAPADVARLVGPTLQRYLTGPLPDAGGLAR</sequence>
<dbReference type="InterPro" id="IPR001647">
    <property type="entry name" value="HTH_TetR"/>
</dbReference>
<dbReference type="GO" id="GO:0003700">
    <property type="term" value="F:DNA-binding transcription factor activity"/>
    <property type="evidence" value="ECO:0007669"/>
    <property type="project" value="TreeGrafter"/>
</dbReference>
<evidence type="ECO:0000256" key="1">
    <source>
        <dbReference type="ARBA" id="ARBA00023015"/>
    </source>
</evidence>
<dbReference type="InterPro" id="IPR041678">
    <property type="entry name" value="TetR_C_16"/>
</dbReference>
<dbReference type="EMBL" id="JACGWV010000003">
    <property type="protein sequence ID" value="MBA8811313.1"/>
    <property type="molecule type" value="Genomic_DNA"/>
</dbReference>
<dbReference type="InterPro" id="IPR009057">
    <property type="entry name" value="Homeodomain-like_sf"/>
</dbReference>
<dbReference type="PROSITE" id="PS50977">
    <property type="entry name" value="HTH_TETR_2"/>
    <property type="match status" value="1"/>
</dbReference>
<evidence type="ECO:0000313" key="7">
    <source>
        <dbReference type="Proteomes" id="UP000540568"/>
    </source>
</evidence>
<accession>A0A7W3JEG0</accession>
<dbReference type="InterPro" id="IPR050109">
    <property type="entry name" value="HTH-type_TetR-like_transc_reg"/>
</dbReference>
<keyword evidence="1" id="KW-0805">Transcription regulation</keyword>
<proteinExistence type="predicted"/>
<dbReference type="InterPro" id="IPR036271">
    <property type="entry name" value="Tet_transcr_reg_TetR-rel_C_sf"/>
</dbReference>
<evidence type="ECO:0000256" key="2">
    <source>
        <dbReference type="ARBA" id="ARBA00023125"/>
    </source>
</evidence>
<dbReference type="Gene3D" id="1.10.357.10">
    <property type="entry name" value="Tetracycline Repressor, domain 2"/>
    <property type="match status" value="1"/>
</dbReference>